<dbReference type="AlphaFoldDB" id="A0A1H6GTJ1"/>
<dbReference type="OrthoDB" id="7957667at2"/>
<dbReference type="CDD" id="cd06558">
    <property type="entry name" value="crotonase-like"/>
    <property type="match status" value="1"/>
</dbReference>
<accession>A0A1H6GTJ1</accession>
<evidence type="ECO:0000256" key="2">
    <source>
        <dbReference type="ARBA" id="ARBA00023098"/>
    </source>
</evidence>
<dbReference type="PANTHER" id="PTHR11941:SF169">
    <property type="entry name" value="(7AS)-7A-METHYL-1,5-DIOXO-2,3,5,6,7,7A-HEXAHYDRO-1H-INDENE-CARBOXYL-COA HYDROLASE"/>
    <property type="match status" value="1"/>
</dbReference>
<dbReference type="Pfam" id="PF00378">
    <property type="entry name" value="ECH_1"/>
    <property type="match status" value="1"/>
</dbReference>
<dbReference type="Proteomes" id="UP000182983">
    <property type="component" value="Unassembled WGS sequence"/>
</dbReference>
<dbReference type="RefSeq" id="WP_074764643.1">
    <property type="nucleotide sequence ID" value="NZ_FNWO01000001.1"/>
</dbReference>
<dbReference type="GO" id="GO:0006635">
    <property type="term" value="P:fatty acid beta-oxidation"/>
    <property type="evidence" value="ECO:0007669"/>
    <property type="project" value="TreeGrafter"/>
</dbReference>
<gene>
    <name evidence="4" type="ORF">SAMN04244559_00204</name>
</gene>
<dbReference type="SUPFAM" id="SSF52096">
    <property type="entry name" value="ClpP/crotonase"/>
    <property type="match status" value="1"/>
</dbReference>
<organism evidence="4 5">
    <name type="scientific">Magnetospirillum fulvum</name>
    <name type="common">Rhodospirillum fulvum</name>
    <dbReference type="NCBI Taxonomy" id="1082"/>
    <lineage>
        <taxon>Bacteria</taxon>
        <taxon>Pseudomonadati</taxon>
        <taxon>Pseudomonadota</taxon>
        <taxon>Alphaproteobacteria</taxon>
        <taxon>Rhodospirillales</taxon>
        <taxon>Rhodospirillaceae</taxon>
        <taxon>Magnetospirillum</taxon>
    </lineage>
</organism>
<dbReference type="InterPro" id="IPR014748">
    <property type="entry name" value="Enoyl-CoA_hydra_C"/>
</dbReference>
<dbReference type="Gene3D" id="1.10.12.10">
    <property type="entry name" value="Lyase 2-enoyl-coa Hydratase, Chain A, domain 2"/>
    <property type="match status" value="1"/>
</dbReference>
<evidence type="ECO:0000256" key="3">
    <source>
        <dbReference type="ARBA" id="ARBA00023239"/>
    </source>
</evidence>
<dbReference type="EMBL" id="FNWO01000001">
    <property type="protein sequence ID" value="SEH25460.1"/>
    <property type="molecule type" value="Genomic_DNA"/>
</dbReference>
<evidence type="ECO:0000313" key="4">
    <source>
        <dbReference type="EMBL" id="SEH25460.1"/>
    </source>
</evidence>
<dbReference type="InterPro" id="IPR029045">
    <property type="entry name" value="ClpP/crotonase-like_dom_sf"/>
</dbReference>
<name>A0A1H6GTJ1_MAGFU</name>
<keyword evidence="5" id="KW-1185">Reference proteome</keyword>
<dbReference type="GO" id="GO:0016829">
    <property type="term" value="F:lyase activity"/>
    <property type="evidence" value="ECO:0007669"/>
    <property type="project" value="UniProtKB-KW"/>
</dbReference>
<evidence type="ECO:0000256" key="1">
    <source>
        <dbReference type="ARBA" id="ARBA00005254"/>
    </source>
</evidence>
<sequence>MSEPVVLTRSEDRVFIITLNRPDKRNALTKEVVEHLNAAWRAFEASDDRVAIITANGDRAFTAGADLDDIPHDLWRAVPGIGVEVSKPVIAAVSGWVVGGGLLFVQYADLAVAADDTKFVYPEAKVGFSGGLIASLAARVPHKAVMELVLVGDPLEAQRAYEIGLVNKVVPAGQQLDAALEYARKLAANAPLVLAQLKRFVGRTLPKGPSELAGLARREVDAVTFSADIEEGLAAFKAKRPPVFAGR</sequence>
<keyword evidence="3" id="KW-0456">Lyase</keyword>
<reference evidence="5" key="1">
    <citation type="submission" date="2016-10" db="EMBL/GenBank/DDBJ databases">
        <authorList>
            <person name="Varghese N."/>
            <person name="Submissions S."/>
        </authorList>
    </citation>
    <scope>NUCLEOTIDE SEQUENCE [LARGE SCALE GENOMIC DNA]</scope>
    <source>
        <strain evidence="5">DSM 13234</strain>
    </source>
</reference>
<proteinExistence type="inferred from homology"/>
<dbReference type="PANTHER" id="PTHR11941">
    <property type="entry name" value="ENOYL-COA HYDRATASE-RELATED"/>
    <property type="match status" value="1"/>
</dbReference>
<dbReference type="InterPro" id="IPR001753">
    <property type="entry name" value="Enoyl-CoA_hydra/iso"/>
</dbReference>
<keyword evidence="2" id="KW-0443">Lipid metabolism</keyword>
<dbReference type="Gene3D" id="3.90.226.10">
    <property type="entry name" value="2-enoyl-CoA Hydratase, Chain A, domain 1"/>
    <property type="match status" value="1"/>
</dbReference>
<comment type="similarity">
    <text evidence="1">Belongs to the enoyl-CoA hydratase/isomerase family.</text>
</comment>
<evidence type="ECO:0000313" key="5">
    <source>
        <dbReference type="Proteomes" id="UP000182983"/>
    </source>
</evidence>
<protein>
    <submittedName>
        <fullName evidence="4">Enoyl-CoA hydratase/carnithine racemase</fullName>
    </submittedName>
</protein>